<evidence type="ECO:0000313" key="2">
    <source>
        <dbReference type="EMBL" id="KAD1131210.1"/>
    </source>
</evidence>
<dbReference type="AlphaFoldDB" id="A0A5N6LHP6"/>
<proteinExistence type="predicted"/>
<dbReference type="Proteomes" id="UP000326396">
    <property type="component" value="Unassembled WGS sequence"/>
</dbReference>
<evidence type="ECO:0000313" key="3">
    <source>
        <dbReference type="Proteomes" id="UP000326396"/>
    </source>
</evidence>
<name>A0A5N6LHP6_9ASTR</name>
<keyword evidence="3" id="KW-1185">Reference proteome</keyword>
<accession>A0A5N6LHP6</accession>
<feature type="region of interest" description="Disordered" evidence="1">
    <location>
        <begin position="46"/>
        <end position="66"/>
    </location>
</feature>
<dbReference type="EMBL" id="SZYD01001048">
    <property type="protein sequence ID" value="KAD1131210.1"/>
    <property type="molecule type" value="Genomic_DNA"/>
</dbReference>
<evidence type="ECO:0000256" key="1">
    <source>
        <dbReference type="SAM" id="MobiDB-lite"/>
    </source>
</evidence>
<comment type="caution">
    <text evidence="2">The sequence shown here is derived from an EMBL/GenBank/DDBJ whole genome shotgun (WGS) entry which is preliminary data.</text>
</comment>
<reference evidence="2 3" key="1">
    <citation type="submission" date="2019-05" db="EMBL/GenBank/DDBJ databases">
        <title>Mikania micrantha, genome provides insights into the molecular mechanism of rapid growth.</title>
        <authorList>
            <person name="Liu B."/>
        </authorList>
    </citation>
    <scope>NUCLEOTIDE SEQUENCE [LARGE SCALE GENOMIC DNA]</scope>
    <source>
        <strain evidence="2">NLD-2019</strain>
        <tissue evidence="2">Leaf</tissue>
    </source>
</reference>
<gene>
    <name evidence="2" type="ORF">E3N88_43250</name>
</gene>
<organism evidence="2 3">
    <name type="scientific">Mikania micrantha</name>
    <name type="common">bitter vine</name>
    <dbReference type="NCBI Taxonomy" id="192012"/>
    <lineage>
        <taxon>Eukaryota</taxon>
        <taxon>Viridiplantae</taxon>
        <taxon>Streptophyta</taxon>
        <taxon>Embryophyta</taxon>
        <taxon>Tracheophyta</taxon>
        <taxon>Spermatophyta</taxon>
        <taxon>Magnoliopsida</taxon>
        <taxon>eudicotyledons</taxon>
        <taxon>Gunneridae</taxon>
        <taxon>Pentapetalae</taxon>
        <taxon>asterids</taxon>
        <taxon>campanulids</taxon>
        <taxon>Asterales</taxon>
        <taxon>Asteraceae</taxon>
        <taxon>Asteroideae</taxon>
        <taxon>Heliantheae alliance</taxon>
        <taxon>Eupatorieae</taxon>
        <taxon>Mikania</taxon>
    </lineage>
</organism>
<protein>
    <submittedName>
        <fullName evidence="2">Uncharacterized protein</fullName>
    </submittedName>
</protein>
<sequence>MTTFYSFKGPEMMHPTAPRASGHLTMGFGSLKRCDGGWFQSLRATQPDEAPSSLPERIARDGSFRSGVPPGPYVRPNMPILLFWAHSRPFLDCRASFERRLDSMSQLLAIIDL</sequence>